<reference evidence="1" key="1">
    <citation type="journal article" date="2023" name="Genome Biol. Evol.">
        <title>Long-read-based Genome Assembly of Drosophila gunungcola Reveals Fewer Chemosensory Genes in Flower-breeding Species.</title>
        <authorList>
            <person name="Negi A."/>
            <person name="Liao B.Y."/>
            <person name="Yeh S.D."/>
        </authorList>
    </citation>
    <scope>NUCLEOTIDE SEQUENCE</scope>
    <source>
        <strain evidence="1">Sukarami</strain>
    </source>
</reference>
<evidence type="ECO:0000313" key="1">
    <source>
        <dbReference type="EMBL" id="KAI8038804.1"/>
    </source>
</evidence>
<gene>
    <name evidence="1" type="ORF">M5D96_008712</name>
</gene>
<accession>A0A9P9YLP1</accession>
<comment type="caution">
    <text evidence="1">The sequence shown here is derived from an EMBL/GenBank/DDBJ whole genome shotgun (WGS) entry which is preliminary data.</text>
</comment>
<evidence type="ECO:0000313" key="2">
    <source>
        <dbReference type="Proteomes" id="UP001059596"/>
    </source>
</evidence>
<sequence>MRQFFDEVRQRELKDYYRQMRAAERDPKESLECPHCGLPKRGQGDLTANIYCRGDESLKGKLVGDSDGFKDLTWLWNSSTAYSHSALFPSTSSLSLKSKSFVPHRIQPTGILDPMMFSDPAQESVATQTEPQAIPTPACTPLLMVDEDGRKRYCYHGGKCKCATCAKIRAEQAVQLDRELFAYIPHSKLKLEVPMRMVKPKQYRLEARRAAPDMAKRLQDDHERLRAEYPSYYLPDRYFSDKFYELPGPQHKQTQTDIPIGRFGIDGCPCPNKSLCYDM</sequence>
<dbReference type="EMBL" id="JAMKOV010000007">
    <property type="protein sequence ID" value="KAI8038804.1"/>
    <property type="molecule type" value="Genomic_DNA"/>
</dbReference>
<dbReference type="AlphaFoldDB" id="A0A9P9YLP1"/>
<proteinExistence type="predicted"/>
<keyword evidence="2" id="KW-1185">Reference proteome</keyword>
<dbReference type="Proteomes" id="UP001059596">
    <property type="component" value="Unassembled WGS sequence"/>
</dbReference>
<organism evidence="1 2">
    <name type="scientific">Drosophila gunungcola</name>
    <name type="common">fruit fly</name>
    <dbReference type="NCBI Taxonomy" id="103775"/>
    <lineage>
        <taxon>Eukaryota</taxon>
        <taxon>Metazoa</taxon>
        <taxon>Ecdysozoa</taxon>
        <taxon>Arthropoda</taxon>
        <taxon>Hexapoda</taxon>
        <taxon>Insecta</taxon>
        <taxon>Pterygota</taxon>
        <taxon>Neoptera</taxon>
        <taxon>Endopterygota</taxon>
        <taxon>Diptera</taxon>
        <taxon>Brachycera</taxon>
        <taxon>Muscomorpha</taxon>
        <taxon>Ephydroidea</taxon>
        <taxon>Drosophilidae</taxon>
        <taxon>Drosophila</taxon>
        <taxon>Sophophora</taxon>
    </lineage>
</organism>
<name>A0A9P9YLP1_9MUSC</name>
<protein>
    <submittedName>
        <fullName evidence="1">Uncharacterized protein</fullName>
    </submittedName>
</protein>